<dbReference type="AlphaFoldDB" id="A0A936Z5V8"/>
<organism evidence="1 2">
    <name type="scientific">Microvirga aerilata</name>
    <dbReference type="NCBI Taxonomy" id="670292"/>
    <lineage>
        <taxon>Bacteria</taxon>
        <taxon>Pseudomonadati</taxon>
        <taxon>Pseudomonadota</taxon>
        <taxon>Alphaproteobacteria</taxon>
        <taxon>Hyphomicrobiales</taxon>
        <taxon>Methylobacteriaceae</taxon>
        <taxon>Microvirga</taxon>
    </lineage>
</organism>
<dbReference type="EMBL" id="JAEQMY010000003">
    <property type="protein sequence ID" value="MBL0403011.1"/>
    <property type="molecule type" value="Genomic_DNA"/>
</dbReference>
<protein>
    <recommendedName>
        <fullName evidence="3">DUF3313 domain-containing protein</fullName>
    </recommendedName>
</protein>
<evidence type="ECO:0000313" key="1">
    <source>
        <dbReference type="EMBL" id="MBL0403011.1"/>
    </source>
</evidence>
<dbReference type="Proteomes" id="UP000605848">
    <property type="component" value="Unassembled WGS sequence"/>
</dbReference>
<evidence type="ECO:0008006" key="3">
    <source>
        <dbReference type="Google" id="ProtNLM"/>
    </source>
</evidence>
<proteinExistence type="predicted"/>
<gene>
    <name evidence="1" type="ORF">JKG68_03440</name>
</gene>
<evidence type="ECO:0000313" key="2">
    <source>
        <dbReference type="Proteomes" id="UP000605848"/>
    </source>
</evidence>
<keyword evidence="2" id="KW-1185">Reference proteome</keyword>
<comment type="caution">
    <text evidence="1">The sequence shown here is derived from an EMBL/GenBank/DDBJ whole genome shotgun (WGS) entry which is preliminary data.</text>
</comment>
<sequence>MFLIGCLSVAPHSLAFEDFGRYRLTEVVVEGAEVIRSWPSEEERFLQSNAADPEIASRIKSEPASNFPQVTAHFQQVLTARINNELGSLIAPVFTGKQPVRAVVRLKVFDIPSVARRVFVDNDAKIQADIDILDKATGRLILRYNGRLETKKLIGGLATGIALAFEGSDLGYSMITDYLSAYRNWLLRN</sequence>
<name>A0A936Z5V8_9HYPH</name>
<reference evidence="1" key="1">
    <citation type="submission" date="2021-01" db="EMBL/GenBank/DDBJ databases">
        <title>Microvirga sp.</title>
        <authorList>
            <person name="Kim M.K."/>
        </authorList>
    </citation>
    <scope>NUCLEOTIDE SEQUENCE</scope>
    <source>
        <strain evidence="1">5420S-16</strain>
    </source>
</reference>
<accession>A0A936Z5V8</accession>
<dbReference type="RefSeq" id="WP_202055874.1">
    <property type="nucleotide sequence ID" value="NZ_JAEQMY010000003.1"/>
</dbReference>